<proteinExistence type="predicted"/>
<dbReference type="Pfam" id="PF00795">
    <property type="entry name" value="CN_hydrolase"/>
    <property type="match status" value="1"/>
</dbReference>
<dbReference type="PANTHER" id="PTHR43674">
    <property type="entry name" value="NITRILASE C965.09-RELATED"/>
    <property type="match status" value="1"/>
</dbReference>
<gene>
    <name evidence="3" type="ORF">GGR25_001030</name>
</gene>
<dbReference type="RefSeq" id="WP_183397690.1">
    <property type="nucleotide sequence ID" value="NZ_JACIDS010000002.1"/>
</dbReference>
<evidence type="ECO:0000313" key="4">
    <source>
        <dbReference type="Proteomes" id="UP000553963"/>
    </source>
</evidence>
<keyword evidence="4" id="KW-1185">Reference proteome</keyword>
<dbReference type="PANTHER" id="PTHR43674:SF16">
    <property type="entry name" value="CARBON-NITROGEN FAMILY, PUTATIVE (AFU_ORTHOLOGUE AFUA_5G02350)-RELATED"/>
    <property type="match status" value="1"/>
</dbReference>
<accession>A0A840AM76</accession>
<evidence type="ECO:0000313" key="3">
    <source>
        <dbReference type="EMBL" id="MBB3929991.1"/>
    </source>
</evidence>
<protein>
    <recommendedName>
        <fullName evidence="2">CN hydrolase domain-containing protein</fullName>
    </recommendedName>
</protein>
<reference evidence="3 4" key="1">
    <citation type="submission" date="2020-08" db="EMBL/GenBank/DDBJ databases">
        <title>Genomic Encyclopedia of Type Strains, Phase IV (KMG-IV): sequencing the most valuable type-strain genomes for metagenomic binning, comparative biology and taxonomic classification.</title>
        <authorList>
            <person name="Goeker M."/>
        </authorList>
    </citation>
    <scope>NUCLEOTIDE SEQUENCE [LARGE SCALE GENOMIC DNA]</scope>
    <source>
        <strain evidence="3 4">DSM 25966</strain>
    </source>
</reference>
<organism evidence="3 4">
    <name type="scientific">Kaistia hirudinis</name>
    <dbReference type="NCBI Taxonomy" id="1293440"/>
    <lineage>
        <taxon>Bacteria</taxon>
        <taxon>Pseudomonadati</taxon>
        <taxon>Pseudomonadota</taxon>
        <taxon>Alphaproteobacteria</taxon>
        <taxon>Hyphomicrobiales</taxon>
        <taxon>Kaistiaceae</taxon>
        <taxon>Kaistia</taxon>
    </lineage>
</organism>
<feature type="domain" description="CN hydrolase" evidence="2">
    <location>
        <begin position="7"/>
        <end position="316"/>
    </location>
</feature>
<dbReference type="Proteomes" id="UP000553963">
    <property type="component" value="Unassembled WGS sequence"/>
</dbReference>
<dbReference type="SUPFAM" id="SSF56317">
    <property type="entry name" value="Carbon-nitrogen hydrolase"/>
    <property type="match status" value="1"/>
</dbReference>
<dbReference type="InterPro" id="IPR050345">
    <property type="entry name" value="Aliph_Amidase/BUP"/>
</dbReference>
<dbReference type="InterPro" id="IPR036526">
    <property type="entry name" value="C-N_Hydrolase_sf"/>
</dbReference>
<sequence length="316" mass="34399">MTILRIATTSLATLEDFAPPYNLAHPDPDETLARGLELIDAAGAMKADLVCLPETFKAAGLPASRIEELAEPLDGPSVRALAERAKRHRIHVVAGLFARIDGAISNVAILLDREGRLIGTYAKKHPTEGEIVGGVRPGSASAVFKTEIGRIGLAVCFDLNWRELWAEMKADGADIVCWLSAYEGGFPLQAYAWLHGFIVVSSVQSYAGKIIDRTGRILASTSRWGRLTSWDFDTGKRWLHTDGQGEAILAMQKAYGDRVRVETFGEEHMFSIESRDPALAVDTILNDMGLVTMEDYIARCDAAQRAGRGARSDGSQ</sequence>
<keyword evidence="1" id="KW-0378">Hydrolase</keyword>
<dbReference type="Gene3D" id="3.60.110.10">
    <property type="entry name" value="Carbon-nitrogen hydrolase"/>
    <property type="match status" value="1"/>
</dbReference>
<name>A0A840AM76_9HYPH</name>
<dbReference type="AlphaFoldDB" id="A0A840AM76"/>
<evidence type="ECO:0000256" key="1">
    <source>
        <dbReference type="ARBA" id="ARBA00022801"/>
    </source>
</evidence>
<evidence type="ECO:0000259" key="2">
    <source>
        <dbReference type="PROSITE" id="PS50263"/>
    </source>
</evidence>
<dbReference type="InterPro" id="IPR003010">
    <property type="entry name" value="C-N_Hydrolase"/>
</dbReference>
<dbReference type="EMBL" id="JACIDS010000002">
    <property type="protein sequence ID" value="MBB3929991.1"/>
    <property type="molecule type" value="Genomic_DNA"/>
</dbReference>
<dbReference type="CDD" id="cd07197">
    <property type="entry name" value="nitrilase"/>
    <property type="match status" value="1"/>
</dbReference>
<dbReference type="PROSITE" id="PS50263">
    <property type="entry name" value="CN_HYDROLASE"/>
    <property type="match status" value="1"/>
</dbReference>
<comment type="caution">
    <text evidence="3">The sequence shown here is derived from an EMBL/GenBank/DDBJ whole genome shotgun (WGS) entry which is preliminary data.</text>
</comment>
<dbReference type="GO" id="GO:0016811">
    <property type="term" value="F:hydrolase activity, acting on carbon-nitrogen (but not peptide) bonds, in linear amides"/>
    <property type="evidence" value="ECO:0007669"/>
    <property type="project" value="TreeGrafter"/>
</dbReference>